<keyword evidence="2" id="KW-1185">Reference proteome</keyword>
<dbReference type="RefSeq" id="WP_168908450.1">
    <property type="nucleotide sequence ID" value="NZ_CP051428.1"/>
</dbReference>
<gene>
    <name evidence="1" type="ORF">HGI30_15890</name>
</gene>
<protein>
    <submittedName>
        <fullName evidence="1">Uncharacterized protein</fullName>
    </submittedName>
</protein>
<dbReference type="KEGG" id="palr:HGI30_15890"/>
<evidence type="ECO:0000313" key="1">
    <source>
        <dbReference type="EMBL" id="QJC52901.1"/>
    </source>
</evidence>
<name>A0A6H2GZN5_9BACL</name>
<organism evidence="1 2">
    <name type="scientific">Paenibacillus albicereus</name>
    <dbReference type="NCBI Taxonomy" id="2726185"/>
    <lineage>
        <taxon>Bacteria</taxon>
        <taxon>Bacillati</taxon>
        <taxon>Bacillota</taxon>
        <taxon>Bacilli</taxon>
        <taxon>Bacillales</taxon>
        <taxon>Paenibacillaceae</taxon>
        <taxon>Paenibacillus</taxon>
    </lineage>
</organism>
<dbReference type="EMBL" id="CP051428">
    <property type="protein sequence ID" value="QJC52901.1"/>
    <property type="molecule type" value="Genomic_DNA"/>
</dbReference>
<dbReference type="Proteomes" id="UP000502136">
    <property type="component" value="Chromosome"/>
</dbReference>
<reference evidence="1 2" key="1">
    <citation type="submission" date="2020-04" db="EMBL/GenBank/DDBJ databases">
        <title>Novel Paenibacillus strain UniB2 isolated from commercial digestive syrup.</title>
        <authorList>
            <person name="Thorat V."/>
            <person name="Kirdat K."/>
            <person name="Tiwarekar B."/>
            <person name="Yadav A."/>
        </authorList>
    </citation>
    <scope>NUCLEOTIDE SEQUENCE [LARGE SCALE GENOMIC DNA]</scope>
    <source>
        <strain evidence="1 2">UniB2</strain>
    </source>
</reference>
<evidence type="ECO:0000313" key="2">
    <source>
        <dbReference type="Proteomes" id="UP000502136"/>
    </source>
</evidence>
<accession>A0A6H2GZN5</accession>
<proteinExistence type="predicted"/>
<sequence>MTLDEMIQQCAGDIDETLTKSAAGTYEGEELSIATKIVTGINYAYQLVAREKYVLTAQEAVTLDERGTFDLSGLSRPAVRLLNAYDGYGDEADWSLRNESFLTCRDHAGEELQVEYAFLPPRLPIGDLTAEPLVPENRVDHLLFCYYANFYVLSLEPDNESREKAATFLGLFNSAFDQIQTRVSQYMTISVER</sequence>
<dbReference type="AlphaFoldDB" id="A0A6H2GZN5"/>